<reference evidence="1 2" key="2">
    <citation type="submission" date="2018-11" db="EMBL/GenBank/DDBJ databases">
        <authorList>
            <consortium name="Pathogen Informatics"/>
        </authorList>
    </citation>
    <scope>NUCLEOTIDE SEQUENCE [LARGE SCALE GENOMIC DNA]</scope>
</reference>
<protein>
    <submittedName>
        <fullName evidence="3">PSI_integrin domain-containing protein</fullName>
    </submittedName>
</protein>
<evidence type="ECO:0000313" key="3">
    <source>
        <dbReference type="WBParaSite" id="GPUH_0001463901-mRNA-1"/>
    </source>
</evidence>
<keyword evidence="2" id="KW-1185">Reference proteome</keyword>
<proteinExistence type="predicted"/>
<sequence>MALCLMPLCDAVKCLDCVGKNCMGAFCEGDYCILGIYAPRWGTIEWGEPRVVKGCISGRMLAKDIRSHCETADEEGEVSQPKNFLFKLSI</sequence>
<dbReference type="WBParaSite" id="GPUH_0001463901-mRNA-1">
    <property type="protein sequence ID" value="GPUH_0001463901-mRNA-1"/>
    <property type="gene ID" value="GPUH_0001463901"/>
</dbReference>
<accession>A0A183E0X9</accession>
<gene>
    <name evidence="1" type="ORF">GPUH_LOCUS14620</name>
</gene>
<organism evidence="3">
    <name type="scientific">Gongylonema pulchrum</name>
    <dbReference type="NCBI Taxonomy" id="637853"/>
    <lineage>
        <taxon>Eukaryota</taxon>
        <taxon>Metazoa</taxon>
        <taxon>Ecdysozoa</taxon>
        <taxon>Nematoda</taxon>
        <taxon>Chromadorea</taxon>
        <taxon>Rhabditida</taxon>
        <taxon>Spirurina</taxon>
        <taxon>Spiruromorpha</taxon>
        <taxon>Spiruroidea</taxon>
        <taxon>Gongylonematidae</taxon>
        <taxon>Gongylonema</taxon>
    </lineage>
</organism>
<reference evidence="3" key="1">
    <citation type="submission" date="2016-06" db="UniProtKB">
        <authorList>
            <consortium name="WormBaseParasite"/>
        </authorList>
    </citation>
    <scope>IDENTIFICATION</scope>
</reference>
<dbReference type="OrthoDB" id="5828794at2759"/>
<evidence type="ECO:0000313" key="1">
    <source>
        <dbReference type="EMBL" id="VDN24479.1"/>
    </source>
</evidence>
<dbReference type="Proteomes" id="UP000271098">
    <property type="component" value="Unassembled WGS sequence"/>
</dbReference>
<evidence type="ECO:0000313" key="2">
    <source>
        <dbReference type="Proteomes" id="UP000271098"/>
    </source>
</evidence>
<dbReference type="AlphaFoldDB" id="A0A183E0X9"/>
<dbReference type="EMBL" id="UYRT01081472">
    <property type="protein sequence ID" value="VDN24479.1"/>
    <property type="molecule type" value="Genomic_DNA"/>
</dbReference>
<name>A0A183E0X9_9BILA</name>